<dbReference type="InterPro" id="IPR013096">
    <property type="entry name" value="Cupin_2"/>
</dbReference>
<evidence type="ECO:0000256" key="2">
    <source>
        <dbReference type="SAM" id="MobiDB-lite"/>
    </source>
</evidence>
<name>A0ABN2CF95_9ACTN</name>
<feature type="region of interest" description="Disordered" evidence="2">
    <location>
        <begin position="195"/>
        <end position="218"/>
    </location>
</feature>
<evidence type="ECO:0000259" key="3">
    <source>
        <dbReference type="PROSITE" id="PS50943"/>
    </source>
</evidence>
<dbReference type="Pfam" id="PF01381">
    <property type="entry name" value="HTH_3"/>
    <property type="match status" value="1"/>
</dbReference>
<comment type="caution">
    <text evidence="4">The sequence shown here is derived from an EMBL/GenBank/DDBJ whole genome shotgun (WGS) entry which is preliminary data.</text>
</comment>
<accession>A0ABN2CF95</accession>
<dbReference type="CDD" id="cd00093">
    <property type="entry name" value="HTH_XRE"/>
    <property type="match status" value="1"/>
</dbReference>
<evidence type="ECO:0000313" key="4">
    <source>
        <dbReference type="EMBL" id="GAA1556431.1"/>
    </source>
</evidence>
<dbReference type="CDD" id="cd02209">
    <property type="entry name" value="cupin_XRE_C"/>
    <property type="match status" value="1"/>
</dbReference>
<protein>
    <submittedName>
        <fullName evidence="4">XRE family transcriptional regulator</fullName>
    </submittedName>
</protein>
<dbReference type="InterPro" id="IPR050807">
    <property type="entry name" value="TransReg_Diox_bact_type"/>
</dbReference>
<feature type="domain" description="HTH cro/C1-type" evidence="3">
    <location>
        <begin position="28"/>
        <end position="82"/>
    </location>
</feature>
<dbReference type="Proteomes" id="UP001500393">
    <property type="component" value="Unassembled WGS sequence"/>
</dbReference>
<dbReference type="Gene3D" id="1.10.260.40">
    <property type="entry name" value="lambda repressor-like DNA-binding domains"/>
    <property type="match status" value="1"/>
</dbReference>
<dbReference type="Pfam" id="PF07883">
    <property type="entry name" value="Cupin_2"/>
    <property type="match status" value="1"/>
</dbReference>
<sequence>MQEKLRIRMMELMSSTQEDVLAGVGPRLRALRRARNTTLADLATETDLTASTLSRLENGKLRPTLEQLLPLARAHGVPLDDLVAAPPTGDPRIHLKPVRRFGLTVVPLTRRAGGVQAYKVIYPPARRAPTMKLHTHEGYEWFYVLNGHVRFVLGDQEFHLGPGEAAEFDTRVPHWLGSADTHPAELLTLFGPQGERAHLSRPNNQPLEVGNDGRLAGY</sequence>
<dbReference type="SUPFAM" id="SSF47413">
    <property type="entry name" value="lambda repressor-like DNA-binding domains"/>
    <property type="match status" value="1"/>
</dbReference>
<keyword evidence="5" id="KW-1185">Reference proteome</keyword>
<dbReference type="InterPro" id="IPR010982">
    <property type="entry name" value="Lambda_DNA-bd_dom_sf"/>
</dbReference>
<organism evidence="4 5">
    <name type="scientific">Kribbella sancticallisti</name>
    <dbReference type="NCBI Taxonomy" id="460087"/>
    <lineage>
        <taxon>Bacteria</taxon>
        <taxon>Bacillati</taxon>
        <taxon>Actinomycetota</taxon>
        <taxon>Actinomycetes</taxon>
        <taxon>Propionibacteriales</taxon>
        <taxon>Kribbellaceae</taxon>
        <taxon>Kribbella</taxon>
    </lineage>
</organism>
<proteinExistence type="predicted"/>
<reference evidence="4 5" key="1">
    <citation type="journal article" date="2019" name="Int. J. Syst. Evol. Microbiol.">
        <title>The Global Catalogue of Microorganisms (GCM) 10K type strain sequencing project: providing services to taxonomists for standard genome sequencing and annotation.</title>
        <authorList>
            <consortium name="The Broad Institute Genomics Platform"/>
            <consortium name="The Broad Institute Genome Sequencing Center for Infectious Disease"/>
            <person name="Wu L."/>
            <person name="Ma J."/>
        </authorList>
    </citation>
    <scope>NUCLEOTIDE SEQUENCE [LARGE SCALE GENOMIC DNA]</scope>
    <source>
        <strain evidence="4 5">JCM 14969</strain>
    </source>
</reference>
<gene>
    <name evidence="4" type="ORF">GCM10009789_07220</name>
</gene>
<dbReference type="PANTHER" id="PTHR46797:SF1">
    <property type="entry name" value="METHYLPHOSPHONATE SYNTHASE"/>
    <property type="match status" value="1"/>
</dbReference>
<dbReference type="EMBL" id="BAAAOS010000007">
    <property type="protein sequence ID" value="GAA1556431.1"/>
    <property type="molecule type" value="Genomic_DNA"/>
</dbReference>
<evidence type="ECO:0000256" key="1">
    <source>
        <dbReference type="ARBA" id="ARBA00023125"/>
    </source>
</evidence>
<dbReference type="InterPro" id="IPR011051">
    <property type="entry name" value="RmlC_Cupin_sf"/>
</dbReference>
<dbReference type="Gene3D" id="2.60.120.10">
    <property type="entry name" value="Jelly Rolls"/>
    <property type="match status" value="1"/>
</dbReference>
<dbReference type="InterPro" id="IPR014710">
    <property type="entry name" value="RmlC-like_jellyroll"/>
</dbReference>
<dbReference type="PANTHER" id="PTHR46797">
    <property type="entry name" value="HTH-TYPE TRANSCRIPTIONAL REGULATOR"/>
    <property type="match status" value="1"/>
</dbReference>
<keyword evidence="1" id="KW-0238">DNA-binding</keyword>
<dbReference type="SMART" id="SM00530">
    <property type="entry name" value="HTH_XRE"/>
    <property type="match status" value="1"/>
</dbReference>
<dbReference type="PROSITE" id="PS50943">
    <property type="entry name" value="HTH_CROC1"/>
    <property type="match status" value="1"/>
</dbReference>
<dbReference type="InterPro" id="IPR001387">
    <property type="entry name" value="Cro/C1-type_HTH"/>
</dbReference>
<evidence type="ECO:0000313" key="5">
    <source>
        <dbReference type="Proteomes" id="UP001500393"/>
    </source>
</evidence>
<dbReference type="SUPFAM" id="SSF51182">
    <property type="entry name" value="RmlC-like cupins"/>
    <property type="match status" value="1"/>
</dbReference>